<dbReference type="Proteomes" id="UP000251144">
    <property type="component" value="Unassembled WGS sequence"/>
</dbReference>
<comment type="caution">
    <text evidence="2">The sequence shown here is derived from an EMBL/GenBank/DDBJ whole genome shotgun (WGS) entry which is preliminary data.</text>
</comment>
<name>A0A329U2F9_9FIRM</name>
<dbReference type="EMBL" id="PRLB01000001">
    <property type="protein sequence ID" value="RAW55423.1"/>
    <property type="molecule type" value="Genomic_DNA"/>
</dbReference>
<organism evidence="2 3">
    <name type="scientific">Faecalibacterium prausnitzii</name>
    <dbReference type="NCBI Taxonomy" id="853"/>
    <lineage>
        <taxon>Bacteria</taxon>
        <taxon>Bacillati</taxon>
        <taxon>Bacillota</taxon>
        <taxon>Clostridia</taxon>
        <taxon>Eubacteriales</taxon>
        <taxon>Oscillospiraceae</taxon>
        <taxon>Faecalibacterium</taxon>
    </lineage>
</organism>
<proteinExistence type="predicted"/>
<sequence>MVVAPVRGGRARLREVKFSFACQKRTRKAPAISTRWIHEKGAARPFQTPKGKSKPKNASRFAKRIFRASPVYGSADGVTLSQNFTFSKGVKSAAKQQIGGERKCG</sequence>
<accession>A0A329U2F9</accession>
<evidence type="ECO:0000313" key="2">
    <source>
        <dbReference type="EMBL" id="RAW55423.1"/>
    </source>
</evidence>
<reference evidence="2 3" key="1">
    <citation type="submission" date="2018-02" db="EMBL/GenBank/DDBJ databases">
        <title>Complete genome sequencing of Faecalibacterium prausnitzii strains isolated from the human gut.</title>
        <authorList>
            <person name="Fitzgerald B.C."/>
            <person name="Shkoporov A.N."/>
            <person name="Ross P.R."/>
            <person name="Hill C."/>
        </authorList>
    </citation>
    <scope>NUCLEOTIDE SEQUENCE [LARGE SCALE GENOMIC DNA]</scope>
    <source>
        <strain evidence="2 3">APC942/32-1</strain>
    </source>
</reference>
<gene>
    <name evidence="2" type="ORF">C4N26_00005</name>
</gene>
<dbReference type="AlphaFoldDB" id="A0A329U2F9"/>
<evidence type="ECO:0000256" key="1">
    <source>
        <dbReference type="SAM" id="MobiDB-lite"/>
    </source>
</evidence>
<feature type="region of interest" description="Disordered" evidence="1">
    <location>
        <begin position="39"/>
        <end position="58"/>
    </location>
</feature>
<evidence type="ECO:0000313" key="3">
    <source>
        <dbReference type="Proteomes" id="UP000251144"/>
    </source>
</evidence>
<protein>
    <submittedName>
        <fullName evidence="2">Uncharacterized protein</fullName>
    </submittedName>
</protein>